<dbReference type="PANTHER" id="PTHR38445">
    <property type="entry name" value="HTH-TYPE TRANSCRIPTIONAL REPRESSOR YTRA"/>
    <property type="match status" value="1"/>
</dbReference>
<gene>
    <name evidence="7" type="ordered locus">B005_1247</name>
</gene>
<feature type="compositionally biased region" description="Low complexity" evidence="4">
    <location>
        <begin position="327"/>
        <end position="337"/>
    </location>
</feature>
<evidence type="ECO:0000256" key="3">
    <source>
        <dbReference type="ARBA" id="ARBA00023163"/>
    </source>
</evidence>
<dbReference type="Proteomes" id="UP000003779">
    <property type="component" value="Chromosome"/>
</dbReference>
<evidence type="ECO:0000313" key="7">
    <source>
        <dbReference type="EMBL" id="AFR07340.1"/>
    </source>
</evidence>
<dbReference type="Pfam" id="PF00392">
    <property type="entry name" value="GntR"/>
    <property type="match status" value="1"/>
</dbReference>
<feature type="transmembrane region" description="Helical" evidence="5">
    <location>
        <begin position="153"/>
        <end position="173"/>
    </location>
</feature>
<keyword evidence="5" id="KW-0472">Membrane</keyword>
<dbReference type="eggNOG" id="COG1725">
    <property type="taxonomic scope" value="Bacteria"/>
</dbReference>
<reference evidence="7 8" key="1">
    <citation type="journal article" date="2012" name="J. Bacteriol.">
        <title>Whole-Genome Sequence of Nocardiopsis alba Strain ATCC BAA-2165, Associated with Honeybees.</title>
        <authorList>
            <person name="Qiao J."/>
            <person name="Chen L."/>
            <person name="Li Y."/>
            <person name="Wang J."/>
            <person name="Zhang W."/>
            <person name="Chen S."/>
        </authorList>
    </citation>
    <scope>NUCLEOTIDE SEQUENCE [LARGE SCALE GENOMIC DNA]</scope>
    <source>
        <strain evidence="8">ATCC BAA-2165 / BE74</strain>
    </source>
</reference>
<keyword evidence="3" id="KW-0804">Transcription</keyword>
<dbReference type="InterPro" id="IPR036388">
    <property type="entry name" value="WH-like_DNA-bd_sf"/>
</dbReference>
<dbReference type="InterPro" id="IPR036390">
    <property type="entry name" value="WH_DNA-bd_sf"/>
</dbReference>
<dbReference type="SMART" id="SM00345">
    <property type="entry name" value="HTH_GNTR"/>
    <property type="match status" value="1"/>
</dbReference>
<name>J7L7A8_NOCAA</name>
<proteinExistence type="predicted"/>
<feature type="compositionally biased region" description="Basic residues" evidence="4">
    <location>
        <begin position="278"/>
        <end position="307"/>
    </location>
</feature>
<sequence length="518" mass="55578">MPEPTPALVVDHLAPSLGSALPWIALVGALLAIALPIRTIRAGSPQGRNRSGPVPLLVGAVVAVLAAEYLTGIRGWATITLLVVILVIGLVLLVRSRREASLLEEAHGEPLDQGATARSWCTASLLGFLATVVAGVTLLLVSGGDGFMTMSSILIAVVLSSIVIGDLSANLLLRLRSRVRRAELRPRGPGALLSPGVAATGRVRRGPRRVPGRRGRRLPPLHHPRDLRGRGHRGSGHDRRHRPGDRPRGRDRCPGRRGTARDRLLGARRGPGPAPAVRRTHRGRGPRRATRPRRRPRPRRRSRRAARRSGPVRPHGHEPPFVGLASRPLRAGRAPGPGRHRPVRRRCPRVGGRDPADRASVPRPSAFVPATAGDHVFGGAPMIVEVDSQDPLPPYEQIRRQVLALVASGELPPGTRLPAIRQLAGDLGVAPNTAARAYRELEGVGVLSSRRRHGTSVTADARERALALLGRAPTALPPASPSLDPAARKYIGHALRLGRTLDEALDAVRRNWERGPEA</sequence>
<feature type="transmembrane region" description="Helical" evidence="5">
    <location>
        <begin position="20"/>
        <end position="40"/>
    </location>
</feature>
<dbReference type="HOGENOM" id="CLU_525645_0_0_11"/>
<dbReference type="PANTHER" id="PTHR38445:SF9">
    <property type="entry name" value="HTH-TYPE TRANSCRIPTIONAL REPRESSOR YTRA"/>
    <property type="match status" value="1"/>
</dbReference>
<keyword evidence="5" id="KW-1133">Transmembrane helix</keyword>
<feature type="domain" description="HTH gntR-type" evidence="6">
    <location>
        <begin position="392"/>
        <end position="460"/>
    </location>
</feature>
<evidence type="ECO:0000256" key="1">
    <source>
        <dbReference type="ARBA" id="ARBA00023015"/>
    </source>
</evidence>
<feature type="compositionally biased region" description="Basic and acidic residues" evidence="4">
    <location>
        <begin position="244"/>
        <end position="265"/>
    </location>
</feature>
<dbReference type="Gene3D" id="1.10.10.10">
    <property type="entry name" value="Winged helix-like DNA-binding domain superfamily/Winged helix DNA-binding domain"/>
    <property type="match status" value="1"/>
</dbReference>
<feature type="compositionally biased region" description="Basic residues" evidence="4">
    <location>
        <begin position="202"/>
        <end position="222"/>
    </location>
</feature>
<feature type="region of interest" description="Disordered" evidence="4">
    <location>
        <begin position="186"/>
        <end position="367"/>
    </location>
</feature>
<feature type="compositionally biased region" description="Basic residues" evidence="4">
    <location>
        <begin position="230"/>
        <end position="243"/>
    </location>
</feature>
<dbReference type="PROSITE" id="PS50949">
    <property type="entry name" value="HTH_GNTR"/>
    <property type="match status" value="1"/>
</dbReference>
<dbReference type="KEGG" id="nal:B005_1247"/>
<dbReference type="SUPFAM" id="SSF46785">
    <property type="entry name" value="Winged helix' DNA-binding domain"/>
    <property type="match status" value="1"/>
</dbReference>
<reference evidence="8" key="2">
    <citation type="submission" date="2012-08" db="EMBL/GenBank/DDBJ databases">
        <title>Whole-genome sequence of Nocardiopsis alba strain ATCC BAA-2165 associated with honeybees.</title>
        <authorList>
            <person name="Qiao J."/>
            <person name="Chen L."/>
            <person name="Li Y."/>
            <person name="Wang J."/>
            <person name="Zhang W."/>
            <person name="Chen S."/>
        </authorList>
    </citation>
    <scope>NUCLEOTIDE SEQUENCE [LARGE SCALE GENOMIC DNA]</scope>
    <source>
        <strain evidence="8">ATCC BAA-2165 / BE74</strain>
    </source>
</reference>
<feature type="compositionally biased region" description="Low complexity" evidence="4">
    <location>
        <begin position="267"/>
        <end position="277"/>
    </location>
</feature>
<evidence type="ECO:0000256" key="5">
    <source>
        <dbReference type="SAM" id="Phobius"/>
    </source>
</evidence>
<evidence type="ECO:0000313" key="8">
    <source>
        <dbReference type="Proteomes" id="UP000003779"/>
    </source>
</evidence>
<dbReference type="CDD" id="cd07377">
    <property type="entry name" value="WHTH_GntR"/>
    <property type="match status" value="1"/>
</dbReference>
<dbReference type="GO" id="GO:0003700">
    <property type="term" value="F:DNA-binding transcription factor activity"/>
    <property type="evidence" value="ECO:0007669"/>
    <property type="project" value="InterPro"/>
</dbReference>
<protein>
    <submittedName>
        <fullName evidence="7">Bacterial regulatory s, gntR family protein</fullName>
    </submittedName>
</protein>
<keyword evidence="2" id="KW-0238">DNA-binding</keyword>
<feature type="transmembrane region" description="Helical" evidence="5">
    <location>
        <begin position="52"/>
        <end position="70"/>
    </location>
</feature>
<feature type="compositionally biased region" description="Basic residues" evidence="4">
    <location>
        <begin position="338"/>
        <end position="348"/>
    </location>
</feature>
<evidence type="ECO:0000259" key="6">
    <source>
        <dbReference type="PROSITE" id="PS50949"/>
    </source>
</evidence>
<evidence type="ECO:0000256" key="4">
    <source>
        <dbReference type="SAM" id="MobiDB-lite"/>
    </source>
</evidence>
<keyword evidence="5" id="KW-0812">Transmembrane</keyword>
<dbReference type="GO" id="GO:0003677">
    <property type="term" value="F:DNA binding"/>
    <property type="evidence" value="ECO:0007669"/>
    <property type="project" value="UniProtKB-KW"/>
</dbReference>
<dbReference type="EMBL" id="CP003788">
    <property type="protein sequence ID" value="AFR07340.1"/>
    <property type="molecule type" value="Genomic_DNA"/>
</dbReference>
<dbReference type="InterPro" id="IPR000524">
    <property type="entry name" value="Tscrpt_reg_HTH_GntR"/>
</dbReference>
<keyword evidence="1" id="KW-0805">Transcription regulation</keyword>
<dbReference type="AlphaFoldDB" id="J7L7A8"/>
<feature type="transmembrane region" description="Helical" evidence="5">
    <location>
        <begin position="76"/>
        <end position="94"/>
    </location>
</feature>
<accession>J7L7A8</accession>
<dbReference type="STRING" id="1205910.B005_1247"/>
<feature type="transmembrane region" description="Helical" evidence="5">
    <location>
        <begin position="120"/>
        <end position="141"/>
    </location>
</feature>
<organism evidence="7 8">
    <name type="scientific">Nocardiopsis alba (strain ATCC BAA-2165 / BE74)</name>
    <dbReference type="NCBI Taxonomy" id="1205910"/>
    <lineage>
        <taxon>Bacteria</taxon>
        <taxon>Bacillati</taxon>
        <taxon>Actinomycetota</taxon>
        <taxon>Actinomycetes</taxon>
        <taxon>Streptosporangiales</taxon>
        <taxon>Nocardiopsidaceae</taxon>
        <taxon>Nocardiopsis</taxon>
    </lineage>
</organism>
<evidence type="ECO:0000256" key="2">
    <source>
        <dbReference type="ARBA" id="ARBA00023125"/>
    </source>
</evidence>
<dbReference type="PATRIC" id="fig|1205910.3.peg.1187"/>